<sequence length="90" mass="10578">LGDNVLSAHFVKELEHFYKKADKRDQSKCLELITSMNHCEDLKKHLKKLHYLKSAMPDIDDDIHNSTLDPYQTSYKRDYPYKTAGHVWAV</sequence>
<gene>
    <name evidence="1" type="ORF">CUNI_LOCUS8112</name>
</gene>
<name>A0A8S3YZX0_9EUPU</name>
<feature type="non-terminal residue" evidence="1">
    <location>
        <position position="90"/>
    </location>
</feature>
<keyword evidence="2" id="KW-1185">Reference proteome</keyword>
<dbReference type="EMBL" id="CAJHNH020001320">
    <property type="protein sequence ID" value="CAG5122554.1"/>
    <property type="molecule type" value="Genomic_DNA"/>
</dbReference>
<organism evidence="1 2">
    <name type="scientific">Candidula unifasciata</name>
    <dbReference type="NCBI Taxonomy" id="100452"/>
    <lineage>
        <taxon>Eukaryota</taxon>
        <taxon>Metazoa</taxon>
        <taxon>Spiralia</taxon>
        <taxon>Lophotrochozoa</taxon>
        <taxon>Mollusca</taxon>
        <taxon>Gastropoda</taxon>
        <taxon>Heterobranchia</taxon>
        <taxon>Euthyneura</taxon>
        <taxon>Panpulmonata</taxon>
        <taxon>Eupulmonata</taxon>
        <taxon>Stylommatophora</taxon>
        <taxon>Helicina</taxon>
        <taxon>Helicoidea</taxon>
        <taxon>Geomitridae</taxon>
        <taxon>Candidula</taxon>
    </lineage>
</organism>
<feature type="non-terminal residue" evidence="1">
    <location>
        <position position="1"/>
    </location>
</feature>
<dbReference type="Proteomes" id="UP000678393">
    <property type="component" value="Unassembled WGS sequence"/>
</dbReference>
<dbReference type="AlphaFoldDB" id="A0A8S3YZX0"/>
<comment type="caution">
    <text evidence="1">The sequence shown here is derived from an EMBL/GenBank/DDBJ whole genome shotgun (WGS) entry which is preliminary data.</text>
</comment>
<proteinExistence type="predicted"/>
<protein>
    <submittedName>
        <fullName evidence="1">Uncharacterized protein</fullName>
    </submittedName>
</protein>
<evidence type="ECO:0000313" key="1">
    <source>
        <dbReference type="EMBL" id="CAG5122554.1"/>
    </source>
</evidence>
<evidence type="ECO:0000313" key="2">
    <source>
        <dbReference type="Proteomes" id="UP000678393"/>
    </source>
</evidence>
<reference evidence="1" key="1">
    <citation type="submission" date="2021-04" db="EMBL/GenBank/DDBJ databases">
        <authorList>
            <consortium name="Molecular Ecology Group"/>
        </authorList>
    </citation>
    <scope>NUCLEOTIDE SEQUENCE</scope>
</reference>
<accession>A0A8S3YZX0</accession>